<dbReference type="InterPro" id="IPR050297">
    <property type="entry name" value="LipidA_mod_glycosyltrf_83"/>
</dbReference>
<evidence type="ECO:0000313" key="12">
    <source>
        <dbReference type="Proteomes" id="UP000663181"/>
    </source>
</evidence>
<proteinExistence type="predicted"/>
<feature type="region of interest" description="Disordered" evidence="8">
    <location>
        <begin position="620"/>
        <end position="641"/>
    </location>
</feature>
<feature type="transmembrane region" description="Helical" evidence="9">
    <location>
        <begin position="355"/>
        <end position="373"/>
    </location>
</feature>
<feature type="transmembrane region" description="Helical" evidence="9">
    <location>
        <begin position="85"/>
        <end position="104"/>
    </location>
</feature>
<keyword evidence="6 9" id="KW-1133">Transmembrane helix</keyword>
<evidence type="ECO:0000256" key="3">
    <source>
        <dbReference type="ARBA" id="ARBA00022676"/>
    </source>
</evidence>
<evidence type="ECO:0000256" key="1">
    <source>
        <dbReference type="ARBA" id="ARBA00004651"/>
    </source>
</evidence>
<dbReference type="Proteomes" id="UP000663181">
    <property type="component" value="Chromosome"/>
</dbReference>
<feature type="transmembrane region" description="Helical" evidence="9">
    <location>
        <begin position="297"/>
        <end position="320"/>
    </location>
</feature>
<keyword evidence="4" id="KW-0808">Transferase</keyword>
<keyword evidence="7 9" id="KW-0472">Membrane</keyword>
<evidence type="ECO:0000256" key="4">
    <source>
        <dbReference type="ARBA" id="ARBA00022679"/>
    </source>
</evidence>
<dbReference type="InterPro" id="IPR038731">
    <property type="entry name" value="RgtA/B/C-like"/>
</dbReference>
<feature type="domain" description="Glycosyltransferase RgtA/B/C/D-like" evidence="10">
    <location>
        <begin position="65"/>
        <end position="221"/>
    </location>
</feature>
<dbReference type="PANTHER" id="PTHR33908:SF11">
    <property type="entry name" value="MEMBRANE PROTEIN"/>
    <property type="match status" value="1"/>
</dbReference>
<keyword evidence="2" id="KW-1003">Cell membrane</keyword>
<keyword evidence="3" id="KW-0328">Glycosyltransferase</keyword>
<dbReference type="EMBL" id="CP064030">
    <property type="protein sequence ID" value="QRN51934.1"/>
    <property type="molecule type" value="Genomic_DNA"/>
</dbReference>
<evidence type="ECO:0000256" key="8">
    <source>
        <dbReference type="SAM" id="MobiDB-lite"/>
    </source>
</evidence>
<evidence type="ECO:0000256" key="5">
    <source>
        <dbReference type="ARBA" id="ARBA00022692"/>
    </source>
</evidence>
<feature type="transmembrane region" description="Helical" evidence="9">
    <location>
        <begin position="256"/>
        <end position="277"/>
    </location>
</feature>
<evidence type="ECO:0000256" key="2">
    <source>
        <dbReference type="ARBA" id="ARBA00022475"/>
    </source>
</evidence>
<dbReference type="Pfam" id="PF13231">
    <property type="entry name" value="PMT_2"/>
    <property type="match status" value="1"/>
</dbReference>
<evidence type="ECO:0000259" key="10">
    <source>
        <dbReference type="Pfam" id="PF13231"/>
    </source>
</evidence>
<evidence type="ECO:0000256" key="9">
    <source>
        <dbReference type="SAM" id="Phobius"/>
    </source>
</evidence>
<feature type="transmembrane region" description="Helical" evidence="9">
    <location>
        <begin position="167"/>
        <end position="200"/>
    </location>
</feature>
<evidence type="ECO:0000256" key="7">
    <source>
        <dbReference type="ARBA" id="ARBA00023136"/>
    </source>
</evidence>
<keyword evidence="12" id="KW-1185">Reference proteome</keyword>
<reference evidence="11 12" key="1">
    <citation type="submission" date="2020-10" db="EMBL/GenBank/DDBJ databases">
        <title>Phylogeny of dyella-like bacteria.</title>
        <authorList>
            <person name="Fu J."/>
        </authorList>
    </citation>
    <scope>NUCLEOTIDE SEQUENCE [LARGE SCALE GENOMIC DNA]</scope>
    <source>
        <strain evidence="11 12">DHOB09</strain>
    </source>
</reference>
<dbReference type="PANTHER" id="PTHR33908">
    <property type="entry name" value="MANNOSYLTRANSFERASE YKCB-RELATED"/>
    <property type="match status" value="1"/>
</dbReference>
<accession>A0ABX7GNB3</accession>
<name>A0ABX7GNB3_9GAMM</name>
<gene>
    <name evidence="11" type="ORF">ISN74_10405</name>
</gene>
<sequence length="641" mass="70659">MNVSVRAPARWQAMVFGLVALITCCGAFVGLSTSGLWIDELFTVHLIHHHGGLGEVFRRVLTDTHPPFYYFFLYDWARLAGMSEWALRLPSAVFAVLAIAIFAAGTRRVLSPVAITFACATAGLSEFWFQQSQNTRSYALSMAFASGLLWLAIALRKRARESNGFPLAHWLGLSVLGFVASFTHAYLLLALGMTLLFLLISLPSWRVRTALVITGLVTLAFNAAYYKMMIHSSAQDLQNMWFTNSAGFFKLETRQAFYDLIPSRIALVIGVLLLFGIQRKFARTPYFTFNELDTRWTTSLAAFVLLGVICCGIGVSLAVAPSYSDRNLLTCAPFAWLLIGRLYDAVGPRGDTPGSKILAALIALLICAHLITLRGRELSRTESWRPSAHFVEQLPGCSSQLLPVMLPYRFGHSTPYFRSLAEREFFGYYLPQDIHAQAYMPAELAARHPVDGLPEVLASRAANADTGSGCTLLAWGIHDLNESSALRVAMDLARQPGVAPRRVLMQEFMTYQLHGLSWQQVPEGYVFLAEPKASGTQVLPPELPPVRLAANDAATLGDHVVVDYLSSYNGASGPPYVVDVYGIQRWTAGKPPREDFLAVHRLTCDPPTSKSNWDVWPDPEIPGCSDRPLPTHAGATIDGRL</sequence>
<evidence type="ECO:0000313" key="11">
    <source>
        <dbReference type="EMBL" id="QRN51934.1"/>
    </source>
</evidence>
<feature type="transmembrane region" description="Helical" evidence="9">
    <location>
        <begin position="109"/>
        <end position="129"/>
    </location>
</feature>
<keyword evidence="5 9" id="KW-0812">Transmembrane</keyword>
<feature type="transmembrane region" description="Helical" evidence="9">
    <location>
        <begin position="12"/>
        <end position="38"/>
    </location>
</feature>
<evidence type="ECO:0000256" key="6">
    <source>
        <dbReference type="ARBA" id="ARBA00022989"/>
    </source>
</evidence>
<feature type="transmembrane region" description="Helical" evidence="9">
    <location>
        <begin position="206"/>
        <end position="226"/>
    </location>
</feature>
<organism evidence="11 12">
    <name type="scientific">Dyella caseinilytica</name>
    <dbReference type="NCBI Taxonomy" id="1849581"/>
    <lineage>
        <taxon>Bacteria</taxon>
        <taxon>Pseudomonadati</taxon>
        <taxon>Pseudomonadota</taxon>
        <taxon>Gammaproteobacteria</taxon>
        <taxon>Lysobacterales</taxon>
        <taxon>Rhodanobacteraceae</taxon>
        <taxon>Dyella</taxon>
    </lineage>
</organism>
<comment type="subcellular location">
    <subcellularLocation>
        <location evidence="1">Cell membrane</location>
        <topology evidence="1">Multi-pass membrane protein</topology>
    </subcellularLocation>
</comment>
<dbReference type="RefSeq" id="WP_188799256.1">
    <property type="nucleotide sequence ID" value="NZ_BMIZ01000001.1"/>
</dbReference>
<protein>
    <submittedName>
        <fullName evidence="11">Glycosyltransferase family 39 protein</fullName>
    </submittedName>
</protein>
<feature type="transmembrane region" description="Helical" evidence="9">
    <location>
        <begin position="135"/>
        <end position="155"/>
    </location>
</feature>